<organism evidence="1 2">
    <name type="scientific">Leptospira interrogans str. 2006001854</name>
    <dbReference type="NCBI Taxonomy" id="1001590"/>
    <lineage>
        <taxon>Bacteria</taxon>
        <taxon>Pseudomonadati</taxon>
        <taxon>Spirochaetota</taxon>
        <taxon>Spirochaetia</taxon>
        <taxon>Leptospirales</taxon>
        <taxon>Leptospiraceae</taxon>
        <taxon>Leptospira</taxon>
    </lineage>
</organism>
<evidence type="ECO:0000313" key="2">
    <source>
        <dbReference type="Proteomes" id="UP000012128"/>
    </source>
</evidence>
<evidence type="ECO:0000313" key="1">
    <source>
        <dbReference type="EMBL" id="EMM84021.1"/>
    </source>
</evidence>
<proteinExistence type="predicted"/>
<sequence length="37" mass="4131">MRILPESIFSASKKGDEVNLSLSSGKVLFTTNKKKYL</sequence>
<protein>
    <submittedName>
        <fullName evidence="1">Uncharacterized protein</fullName>
    </submittedName>
</protein>
<dbReference type="EMBL" id="AFLW02000032">
    <property type="protein sequence ID" value="EMM84021.1"/>
    <property type="molecule type" value="Genomic_DNA"/>
</dbReference>
<reference evidence="1 2" key="1">
    <citation type="submission" date="2013-01" db="EMBL/GenBank/DDBJ databases">
        <authorList>
            <person name="Harkins D.M."/>
            <person name="Durkin A.S."/>
            <person name="Brinkac L.M."/>
            <person name="Haft D.H."/>
            <person name="Selengut J.D."/>
            <person name="Sanka R."/>
            <person name="DePew J."/>
            <person name="Purushe J."/>
            <person name="Hospenthal D.R."/>
            <person name="Murray C.K."/>
            <person name="Pimentel G."/>
            <person name="Wasfy M."/>
            <person name="Parker T."/>
            <person name="Miller R.S."/>
            <person name="Vinetz J.M."/>
            <person name="Sutton G.G."/>
            <person name="Nierman W.C."/>
            <person name="Fouts D.E."/>
        </authorList>
    </citation>
    <scope>NUCLEOTIDE SEQUENCE [LARGE SCALE GENOMIC DNA]</scope>
    <source>
        <strain evidence="1 2">2006001854</strain>
    </source>
</reference>
<accession>M6GYQ7</accession>
<dbReference type="Proteomes" id="UP000012128">
    <property type="component" value="Unassembled WGS sequence"/>
</dbReference>
<dbReference type="AlphaFoldDB" id="M6GYQ7"/>
<gene>
    <name evidence="1" type="ORF">LEP1GSC037_0083</name>
</gene>
<comment type="caution">
    <text evidence="1">The sequence shown here is derived from an EMBL/GenBank/DDBJ whole genome shotgun (WGS) entry which is preliminary data.</text>
</comment>
<name>M6GYQ7_LEPIR</name>